<organism evidence="1 2">
    <name type="scientific">Romanomermis culicivorax</name>
    <name type="common">Nematode worm</name>
    <dbReference type="NCBI Taxonomy" id="13658"/>
    <lineage>
        <taxon>Eukaryota</taxon>
        <taxon>Metazoa</taxon>
        <taxon>Ecdysozoa</taxon>
        <taxon>Nematoda</taxon>
        <taxon>Enoplea</taxon>
        <taxon>Dorylaimia</taxon>
        <taxon>Mermithida</taxon>
        <taxon>Mermithoidea</taxon>
        <taxon>Mermithidae</taxon>
        <taxon>Romanomermis</taxon>
    </lineage>
</organism>
<proteinExistence type="predicted"/>
<reference evidence="2" key="1">
    <citation type="submission" date="2022-11" db="UniProtKB">
        <authorList>
            <consortium name="WormBaseParasite"/>
        </authorList>
    </citation>
    <scope>IDENTIFICATION</scope>
</reference>
<keyword evidence="1" id="KW-1185">Reference proteome</keyword>
<sequence length="187" mass="21249">MKEFPFKKMILPFVYTFEQPTFNRNGSYIAIIGRGPVVPTAYTLIVQFTDPDNDIPLQYEVKFSPTTQTRDTASTKTCRGPEWKKDIWHQVPHEPNTSFHLKFKLTFTAKRTRPTTEITFLTTKGRARSYVELGPMDYNYRGIAKFVVTMGPDPSIQVQAQAATPLVYDVVYGGETLATCPTNQVIL</sequence>
<evidence type="ECO:0000313" key="1">
    <source>
        <dbReference type="Proteomes" id="UP000887565"/>
    </source>
</evidence>
<dbReference type="AlphaFoldDB" id="A0A915J8B9"/>
<accession>A0A915J8B9</accession>
<dbReference type="WBParaSite" id="nRc.2.0.1.t21998-RA">
    <property type="protein sequence ID" value="nRc.2.0.1.t21998-RA"/>
    <property type="gene ID" value="nRc.2.0.1.g21998"/>
</dbReference>
<evidence type="ECO:0000313" key="2">
    <source>
        <dbReference type="WBParaSite" id="nRc.2.0.1.t21998-RA"/>
    </source>
</evidence>
<dbReference type="Proteomes" id="UP000887565">
    <property type="component" value="Unplaced"/>
</dbReference>
<name>A0A915J8B9_ROMCU</name>
<protein>
    <submittedName>
        <fullName evidence="2">Galectin</fullName>
    </submittedName>
</protein>